<name>A0A678THU1_SACSP</name>
<reference evidence="1" key="1">
    <citation type="submission" date="2018-04" db="EMBL/GenBank/DDBJ databases">
        <title>Comparative Analysis of Homologous Sequences of Saccharum officinarum and Saccharum spontaneum Reveals Independent Polyploidization Events.</title>
        <authorList>
            <person name="Sharma A."/>
            <person name="Song J."/>
            <person name="Lin Q."/>
            <person name="Singh R."/>
            <person name="Ramos N."/>
            <person name="Wang K."/>
            <person name="Zhang J."/>
            <person name="Ming R."/>
            <person name="Yu Q."/>
        </authorList>
    </citation>
    <scope>NUCLEOTIDE SEQUENCE</scope>
</reference>
<sequence>MCTPTEDTSYKHKMSLRGLDEEGSRLLLCCRQVRRGIGKHQGSIKWRIAVHVHHSERIPTLPMEHAQFMTVNRQI</sequence>
<dbReference type="AlphaFoldDB" id="A0A678THU1"/>
<organism evidence="1">
    <name type="scientific">Saccharum spontaneum</name>
    <name type="common">Wild sugarcane</name>
    <dbReference type="NCBI Taxonomy" id="62335"/>
    <lineage>
        <taxon>Eukaryota</taxon>
        <taxon>Viridiplantae</taxon>
        <taxon>Streptophyta</taxon>
        <taxon>Embryophyta</taxon>
        <taxon>Tracheophyta</taxon>
        <taxon>Spermatophyta</taxon>
        <taxon>Magnoliopsida</taxon>
        <taxon>Liliopsida</taxon>
        <taxon>Poales</taxon>
        <taxon>Poaceae</taxon>
        <taxon>PACMAD clade</taxon>
        <taxon>Panicoideae</taxon>
        <taxon>Andropogonodae</taxon>
        <taxon>Andropogoneae</taxon>
        <taxon>Saccharinae</taxon>
        <taxon>Saccharum</taxon>
        <taxon>Saccharum officinarum species complex</taxon>
    </lineage>
</organism>
<gene>
    <name evidence="1" type="ORF">SS33E24_000002</name>
</gene>
<proteinExistence type="predicted"/>
<dbReference type="EMBL" id="MH182538">
    <property type="protein sequence ID" value="AWA44886.1"/>
    <property type="molecule type" value="Genomic_DNA"/>
</dbReference>
<accession>A0A678THU1</accession>
<evidence type="ECO:0000313" key="1">
    <source>
        <dbReference type="EMBL" id="AWA44886.1"/>
    </source>
</evidence>
<protein>
    <submittedName>
        <fullName evidence="1">Uncharacterized protein</fullName>
    </submittedName>
</protein>